<dbReference type="InterPro" id="IPR036259">
    <property type="entry name" value="MFS_trans_sf"/>
</dbReference>
<comment type="caution">
    <text evidence="4">The sequence shown here is derived from an EMBL/GenBank/DDBJ whole genome shotgun (WGS) entry which is preliminary data.</text>
</comment>
<protein>
    <submittedName>
        <fullName evidence="4">Major facilitator superfamily domain, general substrate transporter</fullName>
    </submittedName>
</protein>
<evidence type="ECO:0000256" key="2">
    <source>
        <dbReference type="ARBA" id="ARBA00006727"/>
    </source>
</evidence>
<name>A0A167WS96_9HYPO</name>
<dbReference type="PANTHER" id="PTHR11360">
    <property type="entry name" value="MONOCARBOXYLATE TRANSPORTER"/>
    <property type="match status" value="1"/>
</dbReference>
<dbReference type="OrthoDB" id="6499973at2759"/>
<dbReference type="Gene3D" id="1.20.1250.20">
    <property type="entry name" value="MFS general substrate transporter like domains"/>
    <property type="match status" value="2"/>
</dbReference>
<feature type="transmembrane region" description="Helical" evidence="3">
    <location>
        <begin position="125"/>
        <end position="144"/>
    </location>
</feature>
<feature type="transmembrane region" description="Helical" evidence="3">
    <location>
        <begin position="416"/>
        <end position="436"/>
    </location>
</feature>
<dbReference type="PANTHER" id="PTHR11360:SF315">
    <property type="entry name" value="TRANSPORTER MCH2-RELATED"/>
    <property type="match status" value="1"/>
</dbReference>
<feature type="transmembrane region" description="Helical" evidence="3">
    <location>
        <begin position="320"/>
        <end position="342"/>
    </location>
</feature>
<dbReference type="SUPFAM" id="SSF103473">
    <property type="entry name" value="MFS general substrate transporter"/>
    <property type="match status" value="1"/>
</dbReference>
<comment type="subcellular location">
    <subcellularLocation>
        <location evidence="1">Membrane</location>
        <topology evidence="1">Multi-pass membrane protein</topology>
    </subcellularLocation>
</comment>
<evidence type="ECO:0000313" key="4">
    <source>
        <dbReference type="EMBL" id="KZZ89206.1"/>
    </source>
</evidence>
<dbReference type="EMBL" id="AZGY01000026">
    <property type="protein sequence ID" value="KZZ89206.1"/>
    <property type="molecule type" value="Genomic_DNA"/>
</dbReference>
<feature type="transmembrane region" description="Helical" evidence="3">
    <location>
        <begin position="92"/>
        <end position="113"/>
    </location>
</feature>
<dbReference type="InterPro" id="IPR050327">
    <property type="entry name" value="Proton-linked_MCT"/>
</dbReference>
<dbReference type="Proteomes" id="UP000078544">
    <property type="component" value="Unassembled WGS sequence"/>
</dbReference>
<feature type="transmembrane region" description="Helical" evidence="3">
    <location>
        <begin position="283"/>
        <end position="308"/>
    </location>
</feature>
<dbReference type="Pfam" id="PF07690">
    <property type="entry name" value="MFS_1"/>
    <property type="match status" value="1"/>
</dbReference>
<feature type="transmembrane region" description="Helical" evidence="3">
    <location>
        <begin position="150"/>
        <end position="169"/>
    </location>
</feature>
<evidence type="ECO:0000256" key="3">
    <source>
        <dbReference type="SAM" id="Phobius"/>
    </source>
</evidence>
<organism evidence="4 5">
    <name type="scientific">Moelleriella libera RCEF 2490</name>
    <dbReference type="NCBI Taxonomy" id="1081109"/>
    <lineage>
        <taxon>Eukaryota</taxon>
        <taxon>Fungi</taxon>
        <taxon>Dikarya</taxon>
        <taxon>Ascomycota</taxon>
        <taxon>Pezizomycotina</taxon>
        <taxon>Sordariomycetes</taxon>
        <taxon>Hypocreomycetidae</taxon>
        <taxon>Hypocreales</taxon>
        <taxon>Clavicipitaceae</taxon>
        <taxon>Moelleriella</taxon>
    </lineage>
</organism>
<dbReference type="AlphaFoldDB" id="A0A167WS96"/>
<gene>
    <name evidence="4" type="ORF">AAL_07854</name>
</gene>
<dbReference type="GO" id="GO:0022857">
    <property type="term" value="F:transmembrane transporter activity"/>
    <property type="evidence" value="ECO:0007669"/>
    <property type="project" value="InterPro"/>
</dbReference>
<reference evidence="4 5" key="1">
    <citation type="journal article" date="2016" name="Genome Biol. Evol.">
        <title>Divergent and convergent evolution of fungal pathogenicity.</title>
        <authorList>
            <person name="Shang Y."/>
            <person name="Xiao G."/>
            <person name="Zheng P."/>
            <person name="Cen K."/>
            <person name="Zhan S."/>
            <person name="Wang C."/>
        </authorList>
    </citation>
    <scope>NUCLEOTIDE SEQUENCE [LARGE SCALE GENOMIC DNA]</scope>
    <source>
        <strain evidence="4 5">RCEF 2490</strain>
    </source>
</reference>
<proteinExistence type="inferred from homology"/>
<dbReference type="InterPro" id="IPR011701">
    <property type="entry name" value="MFS"/>
</dbReference>
<keyword evidence="3" id="KW-1133">Transmembrane helix</keyword>
<feature type="transmembrane region" description="Helical" evidence="3">
    <location>
        <begin position="385"/>
        <end position="404"/>
    </location>
</feature>
<feature type="transmembrane region" description="Helical" evidence="3">
    <location>
        <begin position="49"/>
        <end position="72"/>
    </location>
</feature>
<accession>A0A167WS96</accession>
<evidence type="ECO:0000313" key="5">
    <source>
        <dbReference type="Proteomes" id="UP000078544"/>
    </source>
</evidence>
<dbReference type="GO" id="GO:0016020">
    <property type="term" value="C:membrane"/>
    <property type="evidence" value="ECO:0007669"/>
    <property type="project" value="UniProtKB-SubCell"/>
</dbReference>
<keyword evidence="5" id="KW-1185">Reference proteome</keyword>
<feature type="transmembrane region" description="Helical" evidence="3">
    <location>
        <begin position="255"/>
        <end position="277"/>
    </location>
</feature>
<keyword evidence="3" id="KW-0472">Membrane</keyword>
<keyword evidence="3" id="KW-0812">Transmembrane</keyword>
<comment type="similarity">
    <text evidence="2">Belongs to the major facilitator superfamily. Monocarboxylate porter (TC 2.A.1.13) family.</text>
</comment>
<feature type="transmembrane region" description="Helical" evidence="3">
    <location>
        <begin position="181"/>
        <end position="202"/>
    </location>
</feature>
<evidence type="ECO:0000256" key="1">
    <source>
        <dbReference type="ARBA" id="ARBA00004141"/>
    </source>
</evidence>
<feature type="transmembrane region" description="Helical" evidence="3">
    <location>
        <begin position="214"/>
        <end position="234"/>
    </location>
</feature>
<feature type="transmembrane region" description="Helical" evidence="3">
    <location>
        <begin position="348"/>
        <end position="373"/>
    </location>
</feature>
<sequence>MAAERSTTVLRLENLDSSRSAPATDVSEWESEEGANVTTVEPVPPNGKYGWVCTFAVFMINAHTWGVNALVLKPWAVIMAHYSAHPETVKATHLQFGFVGGLSISMALLISPLVTFVRRCVGARWTLLMGSVLISISLFTSSFATEIWHLFLSQGLCFGWGMGFLYVTASNLLPPWFSTRRSLAVGIGTSGAGIGGLLYSIVTDRIIQSLGVDWAYRILALCALAANILSSFLIQDFDSRAHAPPSELRFNPRDLGQLEVLLIFLWGFSSELGYIILLYSLPVYALSIGLTPAQGSIANALLYLGLAVGRPPMGYISDTFGRINMAGIMTCLCGIFCFALWIPTQSYVPLLFFALLSGMLCGTFWCTITPILADVVGIRKLANTFAVICIGMVLPTTFAEPVAMQLVSGVESKSFLNAQIFAGSMFLTGSLSLWVLRCRKIFANNDESASITIGRRHRYWVSWLTPQFLFSRQRV</sequence>